<accession>A0AAW0BI28</accession>
<dbReference type="PANTHER" id="PTHR34612:SF2">
    <property type="entry name" value="GLYCOSIDE HYDROLASE 131 CATALYTIC N-TERMINAL DOMAIN-CONTAINING PROTEIN"/>
    <property type="match status" value="1"/>
</dbReference>
<dbReference type="AlphaFoldDB" id="A0AAW0BI28"/>
<protein>
    <recommendedName>
        <fullName evidence="1">Glycoside hydrolase 131 catalytic N-terminal domain-containing protein</fullName>
    </recommendedName>
</protein>
<dbReference type="PANTHER" id="PTHR34612">
    <property type="entry name" value="GH131_N DOMAIN-CONTAINING PROTEIN"/>
    <property type="match status" value="1"/>
</dbReference>
<evidence type="ECO:0000259" key="1">
    <source>
        <dbReference type="Pfam" id="PF18271"/>
    </source>
</evidence>
<keyword evidence="3" id="KW-1185">Reference proteome</keyword>
<comment type="caution">
    <text evidence="2">The sequence shown here is derived from an EMBL/GenBank/DDBJ whole genome shotgun (WGS) entry which is preliminary data.</text>
</comment>
<gene>
    <name evidence="2" type="ORF">VNI00_015906</name>
</gene>
<reference evidence="2 3" key="1">
    <citation type="submission" date="2024-01" db="EMBL/GenBank/DDBJ databases">
        <title>A draft genome for a cacao thread blight-causing isolate of Paramarasmius palmivorus.</title>
        <authorList>
            <person name="Baruah I.K."/>
            <person name="Bukari Y."/>
            <person name="Amoako-Attah I."/>
            <person name="Meinhardt L.W."/>
            <person name="Bailey B.A."/>
            <person name="Cohen S.P."/>
        </authorList>
    </citation>
    <scope>NUCLEOTIDE SEQUENCE [LARGE SCALE GENOMIC DNA]</scope>
    <source>
        <strain evidence="2 3">GH-12</strain>
    </source>
</reference>
<evidence type="ECO:0000313" key="3">
    <source>
        <dbReference type="Proteomes" id="UP001383192"/>
    </source>
</evidence>
<dbReference type="EMBL" id="JAYKXP010000112">
    <property type="protein sequence ID" value="KAK7025553.1"/>
    <property type="molecule type" value="Genomic_DNA"/>
</dbReference>
<dbReference type="Pfam" id="PF18271">
    <property type="entry name" value="GH131_N"/>
    <property type="match status" value="1"/>
</dbReference>
<proteinExistence type="predicted"/>
<evidence type="ECO:0000313" key="2">
    <source>
        <dbReference type="EMBL" id="KAK7025553.1"/>
    </source>
</evidence>
<dbReference type="Proteomes" id="UP001383192">
    <property type="component" value="Unassembled WGS sequence"/>
</dbReference>
<dbReference type="Gene3D" id="2.60.120.1160">
    <property type="match status" value="1"/>
</dbReference>
<sequence>MILPRWFVSRALQVAAATQILYDGRVPLSAQNASLDTSSGPFLTAVKGSESATHYSGFLGETVAPTPLWNTSEQVISITIDNTSVFTPGGGAPQLGFRRTELIAQEQGSDLKQIIETGVTQFHFSIKADTENPLNLTHEYQIVFIEPSDGTHVFGVQLGSPFTNPTGTLPAPDADSFKVLDHDLNVLFKTPFSADSWHNFAVQVDWDNLTLQVFYSTDAEELTAVTDVVSNPTVAQGAAGQGDFHFGVLKLPLVNPADSTADQGDVVHHGIQEGTKEGLLYSGVFVTRV</sequence>
<organism evidence="2 3">
    <name type="scientific">Paramarasmius palmivorus</name>
    <dbReference type="NCBI Taxonomy" id="297713"/>
    <lineage>
        <taxon>Eukaryota</taxon>
        <taxon>Fungi</taxon>
        <taxon>Dikarya</taxon>
        <taxon>Basidiomycota</taxon>
        <taxon>Agaricomycotina</taxon>
        <taxon>Agaricomycetes</taxon>
        <taxon>Agaricomycetidae</taxon>
        <taxon>Agaricales</taxon>
        <taxon>Marasmiineae</taxon>
        <taxon>Marasmiaceae</taxon>
        <taxon>Paramarasmius</taxon>
    </lineage>
</organism>
<feature type="domain" description="Glycoside hydrolase 131 catalytic N-terminal" evidence="1">
    <location>
        <begin position="20"/>
        <end position="287"/>
    </location>
</feature>
<dbReference type="InterPro" id="IPR041524">
    <property type="entry name" value="GH131_N"/>
</dbReference>
<name>A0AAW0BI28_9AGAR</name>